<keyword evidence="11 16" id="KW-0520">NAD</keyword>
<evidence type="ECO:0000259" key="18">
    <source>
        <dbReference type="Pfam" id="PF01059"/>
    </source>
</evidence>
<evidence type="ECO:0000256" key="2">
    <source>
        <dbReference type="ARBA" id="ARBA00009025"/>
    </source>
</evidence>
<dbReference type="GO" id="GO:0008137">
    <property type="term" value="F:NADH dehydrogenase (ubiquinone) activity"/>
    <property type="evidence" value="ECO:0007669"/>
    <property type="project" value="UniProtKB-UniRule"/>
</dbReference>
<feature type="transmembrane region" description="Helical" evidence="16">
    <location>
        <begin position="372"/>
        <end position="395"/>
    </location>
</feature>
<evidence type="ECO:0000313" key="19">
    <source>
        <dbReference type="EMBL" id="AEP39130.1"/>
    </source>
</evidence>
<dbReference type="EMBL" id="JF284697">
    <property type="protein sequence ID" value="AEP39130.1"/>
    <property type="molecule type" value="Genomic_DNA"/>
</dbReference>
<dbReference type="GO" id="GO:0042773">
    <property type="term" value="P:ATP synthesis coupled electron transport"/>
    <property type="evidence" value="ECO:0007669"/>
    <property type="project" value="InterPro"/>
</dbReference>
<dbReference type="PANTHER" id="PTHR43507">
    <property type="entry name" value="NADH-UBIQUINONE OXIDOREDUCTASE CHAIN 4"/>
    <property type="match status" value="1"/>
</dbReference>
<gene>
    <name evidence="19" type="primary">ND4</name>
</gene>
<dbReference type="InterPro" id="IPR000260">
    <property type="entry name" value="NADH4_N"/>
</dbReference>
<feature type="transmembrane region" description="Helical" evidence="16">
    <location>
        <begin position="99"/>
        <end position="119"/>
    </location>
</feature>
<evidence type="ECO:0000256" key="6">
    <source>
        <dbReference type="ARBA" id="ARBA00022660"/>
    </source>
</evidence>
<evidence type="ECO:0000256" key="11">
    <source>
        <dbReference type="ARBA" id="ARBA00023027"/>
    </source>
</evidence>
<name>G4WRY2_9CAEN</name>
<dbReference type="AlphaFoldDB" id="G4WRY2"/>
<reference evidence="19" key="1">
    <citation type="submission" date="2011-01" db="EMBL/GenBank/DDBJ databases">
        <title>Genetic variation study on different geographic landscape populations of Oncomelania hupensis.</title>
        <authorList>
            <person name="Li S."/>
            <person name="Ma L."/>
            <person name="Zhou X."/>
        </authorList>
    </citation>
    <scope>NUCLEOTIDE SEQUENCE</scope>
    <source>
        <strain evidence="19">SCMS</strain>
    </source>
</reference>
<feature type="transmembrane region" description="Helical" evidence="16">
    <location>
        <begin position="416"/>
        <end position="440"/>
    </location>
</feature>
<dbReference type="Pfam" id="PF00361">
    <property type="entry name" value="Proton_antipo_M"/>
    <property type="match status" value="1"/>
</dbReference>
<keyword evidence="13 16" id="KW-0496">Mitochondrion</keyword>
<feature type="transmembrane region" description="Helical" evidence="16">
    <location>
        <begin position="268"/>
        <end position="286"/>
    </location>
</feature>
<feature type="transmembrane region" description="Helical" evidence="16">
    <location>
        <begin position="206"/>
        <end position="227"/>
    </location>
</feature>
<protein>
    <recommendedName>
        <fullName evidence="4 16">NADH-ubiquinone oxidoreductase chain 4</fullName>
        <ecNumber evidence="3 16">7.1.1.2</ecNumber>
    </recommendedName>
</protein>
<feature type="transmembrane region" description="Helical" evidence="16">
    <location>
        <begin position="239"/>
        <end position="261"/>
    </location>
</feature>
<feature type="transmembrane region" description="Helical" evidence="16">
    <location>
        <begin position="292"/>
        <end position="312"/>
    </location>
</feature>
<dbReference type="GO" id="GO:0031966">
    <property type="term" value="C:mitochondrial membrane"/>
    <property type="evidence" value="ECO:0007669"/>
    <property type="project" value="UniProtKB-SubCell"/>
</dbReference>
<feature type="transmembrane region" description="Helical" evidence="16">
    <location>
        <begin position="45"/>
        <end position="62"/>
    </location>
</feature>
<keyword evidence="5 16" id="KW-0813">Transport</keyword>
<proteinExistence type="inferred from homology"/>
<keyword evidence="6 16" id="KW-0679">Respiratory chain</keyword>
<keyword evidence="9 16" id="KW-0249">Electron transport</keyword>
<evidence type="ECO:0000256" key="4">
    <source>
        <dbReference type="ARBA" id="ARBA00021006"/>
    </source>
</evidence>
<evidence type="ECO:0000256" key="1">
    <source>
        <dbReference type="ARBA" id="ARBA00004225"/>
    </source>
</evidence>
<evidence type="ECO:0000256" key="3">
    <source>
        <dbReference type="ARBA" id="ARBA00012944"/>
    </source>
</evidence>
<dbReference type="EC" id="7.1.1.2" evidence="3 16"/>
<dbReference type="PANTHER" id="PTHR43507:SF20">
    <property type="entry name" value="NADH-UBIQUINONE OXIDOREDUCTASE CHAIN 4"/>
    <property type="match status" value="1"/>
</dbReference>
<dbReference type="Pfam" id="PF01059">
    <property type="entry name" value="Oxidored_q5_N"/>
    <property type="match status" value="1"/>
</dbReference>
<dbReference type="GO" id="GO:0048039">
    <property type="term" value="F:ubiquinone binding"/>
    <property type="evidence" value="ECO:0007669"/>
    <property type="project" value="TreeGrafter"/>
</dbReference>
<evidence type="ECO:0000256" key="5">
    <source>
        <dbReference type="ARBA" id="ARBA00022448"/>
    </source>
</evidence>
<accession>G4WRY2</accession>
<keyword evidence="10 16" id="KW-1133">Transmembrane helix</keyword>
<evidence type="ECO:0000256" key="8">
    <source>
        <dbReference type="ARBA" id="ARBA00022967"/>
    </source>
</evidence>
<feature type="domain" description="NADH:quinone oxidoreductase/Mrp antiporter transmembrane" evidence="17">
    <location>
        <begin position="95"/>
        <end position="382"/>
    </location>
</feature>
<dbReference type="InterPro" id="IPR003918">
    <property type="entry name" value="NADH_UbQ_OxRdtase"/>
</dbReference>
<evidence type="ECO:0000256" key="14">
    <source>
        <dbReference type="ARBA" id="ARBA00023136"/>
    </source>
</evidence>
<evidence type="ECO:0000256" key="7">
    <source>
        <dbReference type="ARBA" id="ARBA00022692"/>
    </source>
</evidence>
<evidence type="ECO:0000259" key="17">
    <source>
        <dbReference type="Pfam" id="PF00361"/>
    </source>
</evidence>
<comment type="similarity">
    <text evidence="2 16">Belongs to the complex I subunit 4 family.</text>
</comment>
<feature type="domain" description="NADH:ubiquinone oxidoreductase chain 4 N-terminal" evidence="18">
    <location>
        <begin position="4"/>
        <end position="90"/>
    </location>
</feature>
<organism evidence="19">
    <name type="scientific">Oncomelania hupensis hupensis</name>
    <dbReference type="NCBI Taxonomy" id="111462"/>
    <lineage>
        <taxon>Eukaryota</taxon>
        <taxon>Metazoa</taxon>
        <taxon>Spiralia</taxon>
        <taxon>Lophotrochozoa</taxon>
        <taxon>Mollusca</taxon>
        <taxon>Gastropoda</taxon>
        <taxon>Caenogastropoda</taxon>
        <taxon>Littorinimorpha</taxon>
        <taxon>Truncatelloidea</taxon>
        <taxon>Pomatiopsidae</taxon>
        <taxon>Oncomelania</taxon>
    </lineage>
</organism>
<evidence type="ECO:0000256" key="13">
    <source>
        <dbReference type="ARBA" id="ARBA00023128"/>
    </source>
</evidence>
<keyword evidence="14 16" id="KW-0472">Membrane</keyword>
<feature type="transmembrane region" description="Helical" evidence="16">
    <location>
        <begin position="131"/>
        <end position="152"/>
    </location>
</feature>
<feature type="transmembrane region" description="Helical" evidence="16">
    <location>
        <begin position="7"/>
        <end position="25"/>
    </location>
</feature>
<feature type="transmembrane region" description="Helical" evidence="16">
    <location>
        <begin position="332"/>
        <end position="352"/>
    </location>
</feature>
<feature type="transmembrane region" description="Helical" evidence="16">
    <location>
        <begin position="74"/>
        <end position="93"/>
    </location>
</feature>
<evidence type="ECO:0000256" key="16">
    <source>
        <dbReference type="RuleBase" id="RU003297"/>
    </source>
</evidence>
<dbReference type="InterPro" id="IPR001750">
    <property type="entry name" value="ND/Mrp_TM"/>
</dbReference>
<dbReference type="PRINTS" id="PR01437">
    <property type="entry name" value="NUOXDRDTASE4"/>
</dbReference>
<keyword evidence="8" id="KW-1278">Translocase</keyword>
<comment type="function">
    <text evidence="16">Core subunit of the mitochondrial membrane respiratory chain NADH dehydrogenase (Complex I) which catalyzes electron transfer from NADH through the respiratory chain, using ubiquinone as an electron acceptor. Essential for the catalytic activity and assembly of complex I.</text>
</comment>
<evidence type="ECO:0000256" key="12">
    <source>
        <dbReference type="ARBA" id="ARBA00023075"/>
    </source>
</evidence>
<keyword evidence="7 16" id="KW-0812">Transmembrane</keyword>
<comment type="catalytic activity">
    <reaction evidence="15 16">
        <text>a ubiquinone + NADH + 5 H(+)(in) = a ubiquinol + NAD(+) + 4 H(+)(out)</text>
        <dbReference type="Rhea" id="RHEA:29091"/>
        <dbReference type="Rhea" id="RHEA-COMP:9565"/>
        <dbReference type="Rhea" id="RHEA-COMP:9566"/>
        <dbReference type="ChEBI" id="CHEBI:15378"/>
        <dbReference type="ChEBI" id="CHEBI:16389"/>
        <dbReference type="ChEBI" id="CHEBI:17976"/>
        <dbReference type="ChEBI" id="CHEBI:57540"/>
        <dbReference type="ChEBI" id="CHEBI:57945"/>
        <dbReference type="EC" id="7.1.1.2"/>
    </reaction>
</comment>
<dbReference type="GO" id="GO:0015990">
    <property type="term" value="P:electron transport coupled proton transport"/>
    <property type="evidence" value="ECO:0007669"/>
    <property type="project" value="TreeGrafter"/>
</dbReference>
<sequence length="441" mass="50008">MSNSSWYLKLWSLSLISVFSFFQLYSPIFSYESSNSLITQDSMSLVLISLTFWITLMMMIASQNSVKKFNNNPALFSLLLIMLNLILITTFSMTNILHFYFMFEASLIPTLLIILGWGYQPERLQAGMYMMIYTVAASLPLLLTIMWAGSYLNSFNILMTANLRQEMMSSFYWSYNFLTLLIFTAFLVKLPMFSVHLWLPKAHVEAPVAGSMVLAAILLKLGGYGIFRAYQYFNYYSSSMMILIFSLAIWGGVLTSIVCFRQVDFKSLIAYSSIGHMSLMLAGAFSNSSWGWAGGLVLMVSHGFCSSALFALANYTYEKSHTRSLLLSKGMLLILPMLAMWWFFFCAINMAAPPSINLLGEIMIFPSVIFSSSYYTLSLGMMSFLAALYSMYLYTTTQHGGSPKYMKPVASLKSSMFLLLLLHWIPANFLIFKGEIVFLWI</sequence>
<dbReference type="GO" id="GO:0003954">
    <property type="term" value="F:NADH dehydrogenase activity"/>
    <property type="evidence" value="ECO:0007669"/>
    <property type="project" value="TreeGrafter"/>
</dbReference>
<evidence type="ECO:0000256" key="10">
    <source>
        <dbReference type="ARBA" id="ARBA00022989"/>
    </source>
</evidence>
<evidence type="ECO:0000256" key="9">
    <source>
        <dbReference type="ARBA" id="ARBA00022982"/>
    </source>
</evidence>
<evidence type="ECO:0000256" key="15">
    <source>
        <dbReference type="ARBA" id="ARBA00049551"/>
    </source>
</evidence>
<keyword evidence="12 16" id="KW-0830">Ubiquinone</keyword>
<comment type="subcellular location">
    <subcellularLocation>
        <location evidence="1 16">Mitochondrion membrane</location>
        <topology evidence="1 16">Multi-pass membrane protein</topology>
    </subcellularLocation>
</comment>
<feature type="transmembrane region" description="Helical" evidence="16">
    <location>
        <begin position="172"/>
        <end position="199"/>
    </location>
</feature>
<geneLocation type="mitochondrion" evidence="19"/>